<protein>
    <submittedName>
        <fullName evidence="2">Pentapeptide repeat-containing protein</fullName>
    </submittedName>
</protein>
<dbReference type="Gene3D" id="2.160.20.80">
    <property type="entry name" value="E3 ubiquitin-protein ligase SopA"/>
    <property type="match status" value="1"/>
</dbReference>
<sequence length="355" mass="39467">MYLLECHNQCPDCFSADLKLIPVADKQGEYEFYFNAKVNEQQESILDGKVKFSLRLAKLLVTFNDLDILEIYDINKDYIQIRKNTSKNHQEWLIKPNLLKDNSSVKLAKLKAVGDESNLTAQIVIDKSNVVLTDIEGLWVHNITPNKHAILERKVAEFIEKVYLSPYVSRAIFSYQKSETTPNFHHKNNQEIEQKISSLKNVIQGIYQNPQEDFNTLAKKANLNPLIDFVGANLIGVNLSGLNLSSANFQDANLRGADLTDVDLSEANLQNTKLNGVDLSGAYLEGANLTNANLTNASLALSNLIGANLTNANLTNTNLQNTSLGQTIVKGAIFAKNLGLNEEKKQELISKGAIF</sequence>
<gene>
    <name evidence="2" type="ORF">SAY89_02050</name>
</gene>
<dbReference type="SUPFAM" id="SSF141571">
    <property type="entry name" value="Pentapeptide repeat-like"/>
    <property type="match status" value="1"/>
</dbReference>
<evidence type="ECO:0000256" key="1">
    <source>
        <dbReference type="ARBA" id="ARBA00022737"/>
    </source>
</evidence>
<dbReference type="EMBL" id="CP138348">
    <property type="protein sequence ID" value="WPF89083.1"/>
    <property type="molecule type" value="Genomic_DNA"/>
</dbReference>
<dbReference type="InterPro" id="IPR001646">
    <property type="entry name" value="5peptide_repeat"/>
</dbReference>
<accession>A0AAF0ZEU4</accession>
<dbReference type="PANTHER" id="PTHR47485:SF1">
    <property type="entry name" value="THYLAKOID LUMENAL 17.4 KDA PROTEIN, CHLOROPLASTIC"/>
    <property type="match status" value="1"/>
</dbReference>
<organism evidence="2">
    <name type="scientific">Cyanobacterium aponinum AL20115</name>
    <dbReference type="NCBI Taxonomy" id="3090662"/>
    <lineage>
        <taxon>Bacteria</taxon>
        <taxon>Bacillati</taxon>
        <taxon>Cyanobacteriota</taxon>
        <taxon>Cyanophyceae</taxon>
        <taxon>Oscillatoriophycideae</taxon>
        <taxon>Chroococcales</taxon>
        <taxon>Geminocystaceae</taxon>
        <taxon>Cyanobacterium</taxon>
    </lineage>
</organism>
<dbReference type="AlphaFoldDB" id="A0AAF0ZEU4"/>
<dbReference type="Pfam" id="PF00805">
    <property type="entry name" value="Pentapeptide"/>
    <property type="match status" value="1"/>
</dbReference>
<keyword evidence="1" id="KW-0677">Repeat</keyword>
<dbReference type="PANTHER" id="PTHR47485">
    <property type="entry name" value="THYLAKOID LUMENAL 17.4 KDA PROTEIN, CHLOROPLASTIC"/>
    <property type="match status" value="1"/>
</dbReference>
<dbReference type="RefSeq" id="WP_320001734.1">
    <property type="nucleotide sequence ID" value="NZ_CP138348.1"/>
</dbReference>
<name>A0AAF0ZEU4_9CHRO</name>
<proteinExistence type="predicted"/>
<reference evidence="2" key="1">
    <citation type="submission" date="2023-11" db="EMBL/GenBank/DDBJ databases">
        <title>Genome sequence of Cyanobacterium aponinum BCRC AL20115.</title>
        <authorList>
            <person name="Chang H.-Y."/>
            <person name="Lin K.-M."/>
            <person name="Hsueh H.-T."/>
            <person name="Chu H.-A."/>
            <person name="Kuo C.-H."/>
        </authorList>
    </citation>
    <scope>NUCLEOTIDE SEQUENCE</scope>
    <source>
        <strain evidence="2">AL20115</strain>
    </source>
</reference>
<evidence type="ECO:0000313" key="2">
    <source>
        <dbReference type="EMBL" id="WPF89083.1"/>
    </source>
</evidence>